<dbReference type="InterPro" id="IPR011256">
    <property type="entry name" value="Reg_factor_effector_dom_sf"/>
</dbReference>
<dbReference type="SMART" id="SM00422">
    <property type="entry name" value="HTH_MERR"/>
    <property type="match status" value="1"/>
</dbReference>
<evidence type="ECO:0000259" key="2">
    <source>
        <dbReference type="PROSITE" id="PS50937"/>
    </source>
</evidence>
<dbReference type="PROSITE" id="PS50937">
    <property type="entry name" value="HTH_MERR_2"/>
    <property type="match status" value="1"/>
</dbReference>
<keyword evidence="4" id="KW-1185">Reference proteome</keyword>
<dbReference type="SUPFAM" id="SSF46955">
    <property type="entry name" value="Putative DNA-binding domain"/>
    <property type="match status" value="1"/>
</dbReference>
<keyword evidence="1" id="KW-0238">DNA-binding</keyword>
<accession>A0A7J0BMS0</accession>
<dbReference type="CDD" id="cd01107">
    <property type="entry name" value="HTH_BmrR"/>
    <property type="match status" value="1"/>
</dbReference>
<proteinExistence type="predicted"/>
<sequence>MNCKAKYSIGDVSRICNVSRKTLRYYDDINLITPERQNYNNYRYYSHEALLTLPVIKFYKQMGFTLEEMRRFIEENRESGQNYYSIKTSFSNKIKELERVQREIDKQYVSIKGWHDLITEAELVLASDTREVAIKYVEGAEYLYQKQVFNNDFKSSIINIDWTNYLDSLNMEITGPVMLNFLSLKNRTDEHPKQIVVMQKPLRPAPEGTTIRFGECMMAACYHIGPHETINETYTKMFKWAERYGYSYVGGSYERYVTDYWTTKNSDQFVTEVLIKVSR</sequence>
<dbReference type="Proteomes" id="UP000503840">
    <property type="component" value="Unassembled WGS sequence"/>
</dbReference>
<evidence type="ECO:0000313" key="4">
    <source>
        <dbReference type="Proteomes" id="UP000503840"/>
    </source>
</evidence>
<comment type="caution">
    <text evidence="3">The sequence shown here is derived from an EMBL/GenBank/DDBJ whole genome shotgun (WGS) entry which is preliminary data.</text>
</comment>
<dbReference type="InterPro" id="IPR047057">
    <property type="entry name" value="MerR_fam"/>
</dbReference>
<name>A0A7J0BMS0_9BACT</name>
<dbReference type="Gene3D" id="1.10.1660.10">
    <property type="match status" value="1"/>
</dbReference>
<dbReference type="PANTHER" id="PTHR30204:SF96">
    <property type="entry name" value="CHROMOSOME-ANCHORING PROTEIN RACA"/>
    <property type="match status" value="1"/>
</dbReference>
<dbReference type="RefSeq" id="WP_174406595.1">
    <property type="nucleotide sequence ID" value="NZ_BLVO01000016.1"/>
</dbReference>
<dbReference type="GO" id="GO:0003677">
    <property type="term" value="F:DNA binding"/>
    <property type="evidence" value="ECO:0007669"/>
    <property type="project" value="UniProtKB-KW"/>
</dbReference>
<dbReference type="Pfam" id="PF13411">
    <property type="entry name" value="MerR_1"/>
    <property type="match status" value="1"/>
</dbReference>
<dbReference type="InterPro" id="IPR000551">
    <property type="entry name" value="MerR-type_HTH_dom"/>
</dbReference>
<evidence type="ECO:0000256" key="1">
    <source>
        <dbReference type="ARBA" id="ARBA00023125"/>
    </source>
</evidence>
<dbReference type="InterPro" id="IPR009061">
    <property type="entry name" value="DNA-bd_dom_put_sf"/>
</dbReference>
<protein>
    <submittedName>
        <fullName evidence="3">MerR family transcriptional regulator</fullName>
    </submittedName>
</protein>
<dbReference type="Gene3D" id="3.20.80.10">
    <property type="entry name" value="Regulatory factor, effector binding domain"/>
    <property type="match status" value="1"/>
</dbReference>
<dbReference type="Pfam" id="PF06445">
    <property type="entry name" value="GyrI-like"/>
    <property type="match status" value="1"/>
</dbReference>
<feature type="domain" description="HTH merR-type" evidence="2">
    <location>
        <begin position="6"/>
        <end position="75"/>
    </location>
</feature>
<dbReference type="EMBL" id="BLVO01000016">
    <property type="protein sequence ID" value="GFM34949.1"/>
    <property type="molecule type" value="Genomic_DNA"/>
</dbReference>
<reference evidence="3 4" key="1">
    <citation type="submission" date="2020-05" db="EMBL/GenBank/DDBJ databases">
        <title>Draft genome sequence of Desulfovibrio sp. strain HN2T.</title>
        <authorList>
            <person name="Ueno A."/>
            <person name="Tamazawa S."/>
            <person name="Tamamura S."/>
            <person name="Murakami T."/>
            <person name="Kiyama T."/>
            <person name="Inomata H."/>
            <person name="Amano Y."/>
            <person name="Miyakawa K."/>
            <person name="Tamaki H."/>
            <person name="Naganuma T."/>
            <person name="Kaneko K."/>
        </authorList>
    </citation>
    <scope>NUCLEOTIDE SEQUENCE [LARGE SCALE GENOMIC DNA]</scope>
    <source>
        <strain evidence="3 4">HN2</strain>
    </source>
</reference>
<gene>
    <name evidence="3" type="ORF">DSM101010T_33140</name>
</gene>
<evidence type="ECO:0000313" key="3">
    <source>
        <dbReference type="EMBL" id="GFM34949.1"/>
    </source>
</evidence>
<dbReference type="SUPFAM" id="SSF55136">
    <property type="entry name" value="Probable bacterial effector-binding domain"/>
    <property type="match status" value="1"/>
</dbReference>
<dbReference type="InterPro" id="IPR029442">
    <property type="entry name" value="GyrI-like"/>
</dbReference>
<dbReference type="AlphaFoldDB" id="A0A7J0BMS0"/>
<dbReference type="PROSITE" id="PS00552">
    <property type="entry name" value="HTH_MERR_1"/>
    <property type="match status" value="1"/>
</dbReference>
<organism evidence="3 4">
    <name type="scientific">Desulfovibrio subterraneus</name>
    <dbReference type="NCBI Taxonomy" id="2718620"/>
    <lineage>
        <taxon>Bacteria</taxon>
        <taxon>Pseudomonadati</taxon>
        <taxon>Thermodesulfobacteriota</taxon>
        <taxon>Desulfovibrionia</taxon>
        <taxon>Desulfovibrionales</taxon>
        <taxon>Desulfovibrionaceae</taxon>
        <taxon>Desulfovibrio</taxon>
    </lineage>
</organism>
<dbReference type="PANTHER" id="PTHR30204">
    <property type="entry name" value="REDOX-CYCLING DRUG-SENSING TRANSCRIPTIONAL ACTIVATOR SOXR"/>
    <property type="match status" value="1"/>
</dbReference>
<dbReference type="GO" id="GO:0003700">
    <property type="term" value="F:DNA-binding transcription factor activity"/>
    <property type="evidence" value="ECO:0007669"/>
    <property type="project" value="InterPro"/>
</dbReference>